<keyword evidence="6" id="KW-0282">Flagellum</keyword>
<feature type="domain" description="SAF" evidence="5">
    <location>
        <begin position="18"/>
        <end position="76"/>
    </location>
</feature>
<dbReference type="EMBL" id="BMJV01000006">
    <property type="protein sequence ID" value="GGG79385.1"/>
    <property type="molecule type" value="Genomic_DNA"/>
</dbReference>
<evidence type="ECO:0000256" key="1">
    <source>
        <dbReference type="ARBA" id="ARBA00004418"/>
    </source>
</evidence>
<dbReference type="Gene3D" id="3.90.1210.10">
    <property type="entry name" value="Antifreeze-like/N-acetylneuraminic acid synthase C-terminal domain"/>
    <property type="match status" value="1"/>
</dbReference>
<keyword evidence="6" id="KW-0966">Cell projection</keyword>
<comment type="similarity">
    <text evidence="4">Belongs to the FlgA family.</text>
</comment>
<keyword evidence="6" id="KW-0969">Cilium</keyword>
<dbReference type="InterPro" id="IPR017585">
    <property type="entry name" value="SAF_FlgA"/>
</dbReference>
<feature type="signal peptide" evidence="4">
    <location>
        <begin position="1"/>
        <end position="18"/>
    </location>
</feature>
<dbReference type="GO" id="GO:0042597">
    <property type="term" value="C:periplasmic space"/>
    <property type="evidence" value="ECO:0007669"/>
    <property type="project" value="UniProtKB-SubCell"/>
</dbReference>
<dbReference type="InterPro" id="IPR039246">
    <property type="entry name" value="Flagellar_FlgA"/>
</dbReference>
<keyword evidence="4" id="KW-1005">Bacterial flagellum biogenesis</keyword>
<protein>
    <recommendedName>
        <fullName evidence="4">Flagella basal body P-ring formation protein FlgA</fullName>
    </recommendedName>
</protein>
<dbReference type="GO" id="GO:0044780">
    <property type="term" value="P:bacterial-type flagellum assembly"/>
    <property type="evidence" value="ECO:0007669"/>
    <property type="project" value="InterPro"/>
</dbReference>
<comment type="function">
    <text evidence="4">Involved in the assembly process of the P-ring formation. It may associate with FlgF on the rod constituting a structure essential for the P-ring assembly or may act as a modulator protein for the P-ring assembly.</text>
</comment>
<dbReference type="RefSeq" id="WP_188791106.1">
    <property type="nucleotide sequence ID" value="NZ_BMJV01000006.1"/>
</dbReference>
<reference evidence="6" key="2">
    <citation type="submission" date="2020-09" db="EMBL/GenBank/DDBJ databases">
        <authorList>
            <person name="Sun Q."/>
            <person name="Zhou Y."/>
        </authorList>
    </citation>
    <scope>NUCLEOTIDE SEQUENCE</scope>
    <source>
        <strain evidence="6">CGMCC 1.15762</strain>
    </source>
</reference>
<dbReference type="AlphaFoldDB" id="A0A8J2ZLE3"/>
<comment type="subcellular location">
    <subcellularLocation>
        <location evidence="1 4">Periplasm</location>
    </subcellularLocation>
</comment>
<evidence type="ECO:0000256" key="4">
    <source>
        <dbReference type="RuleBase" id="RU362063"/>
    </source>
</evidence>
<sequence length="138" mass="15006">MRKFPLVMLALLSQPAFAETVVATRTIRALEVIEPNAIRLDPARLEGAHSALEEVVGMEARIAIYPGRAIMKTAIGVPALIDRNQVVELIFERAGLRIVTEGRSLDRGGAGDRIRVMNLSSRATLFGKITETGTIIVN</sequence>
<dbReference type="Proteomes" id="UP000617145">
    <property type="component" value="Unassembled WGS sequence"/>
</dbReference>
<keyword evidence="3 4" id="KW-0574">Periplasm</keyword>
<accession>A0A8J2ZLE3</accession>
<evidence type="ECO:0000259" key="5">
    <source>
        <dbReference type="SMART" id="SM00858"/>
    </source>
</evidence>
<name>A0A8J2ZLE3_9RHOB</name>
<organism evidence="6 7">
    <name type="scientific">Salipiger pallidus</name>
    <dbReference type="NCBI Taxonomy" id="1775170"/>
    <lineage>
        <taxon>Bacteria</taxon>
        <taxon>Pseudomonadati</taxon>
        <taxon>Pseudomonadota</taxon>
        <taxon>Alphaproteobacteria</taxon>
        <taxon>Rhodobacterales</taxon>
        <taxon>Roseobacteraceae</taxon>
        <taxon>Salipiger</taxon>
    </lineage>
</organism>
<dbReference type="PANTHER" id="PTHR36307">
    <property type="entry name" value="FLAGELLA BASAL BODY P-RING FORMATION PROTEIN FLGA"/>
    <property type="match status" value="1"/>
</dbReference>
<keyword evidence="7" id="KW-1185">Reference proteome</keyword>
<dbReference type="SMART" id="SM00858">
    <property type="entry name" value="SAF"/>
    <property type="match status" value="1"/>
</dbReference>
<evidence type="ECO:0000313" key="6">
    <source>
        <dbReference type="EMBL" id="GGG79385.1"/>
    </source>
</evidence>
<reference evidence="6" key="1">
    <citation type="journal article" date="2014" name="Int. J. Syst. Evol. Microbiol.">
        <title>Complete genome sequence of Corynebacterium casei LMG S-19264T (=DSM 44701T), isolated from a smear-ripened cheese.</title>
        <authorList>
            <consortium name="US DOE Joint Genome Institute (JGI-PGF)"/>
            <person name="Walter F."/>
            <person name="Albersmeier A."/>
            <person name="Kalinowski J."/>
            <person name="Ruckert C."/>
        </authorList>
    </citation>
    <scope>NUCLEOTIDE SEQUENCE</scope>
    <source>
        <strain evidence="6">CGMCC 1.15762</strain>
    </source>
</reference>
<proteinExistence type="inferred from homology"/>
<dbReference type="Pfam" id="PF13144">
    <property type="entry name" value="ChapFlgA"/>
    <property type="match status" value="1"/>
</dbReference>
<dbReference type="PANTHER" id="PTHR36307:SF1">
    <property type="entry name" value="FLAGELLA BASAL BODY P-RING FORMATION PROTEIN FLGA"/>
    <property type="match status" value="1"/>
</dbReference>
<dbReference type="CDD" id="cd11614">
    <property type="entry name" value="SAF_CpaB_FlgA_like"/>
    <property type="match status" value="1"/>
</dbReference>
<keyword evidence="2 4" id="KW-0732">Signal</keyword>
<dbReference type="NCBIfam" id="TIGR03170">
    <property type="entry name" value="flgA_cterm"/>
    <property type="match status" value="1"/>
</dbReference>
<dbReference type="InterPro" id="IPR013974">
    <property type="entry name" value="SAF"/>
</dbReference>
<gene>
    <name evidence="6" type="ORF">GCM10011415_30710</name>
</gene>
<comment type="caution">
    <text evidence="6">The sequence shown here is derived from an EMBL/GenBank/DDBJ whole genome shotgun (WGS) entry which is preliminary data.</text>
</comment>
<dbReference type="Gene3D" id="2.30.30.760">
    <property type="match status" value="1"/>
</dbReference>
<feature type="chain" id="PRO_5035342532" description="Flagella basal body P-ring formation protein FlgA" evidence="4">
    <location>
        <begin position="19"/>
        <end position="138"/>
    </location>
</feature>
<evidence type="ECO:0000313" key="7">
    <source>
        <dbReference type="Proteomes" id="UP000617145"/>
    </source>
</evidence>
<evidence type="ECO:0000256" key="2">
    <source>
        <dbReference type="ARBA" id="ARBA00022729"/>
    </source>
</evidence>
<evidence type="ECO:0000256" key="3">
    <source>
        <dbReference type="ARBA" id="ARBA00022764"/>
    </source>
</evidence>